<protein>
    <recommendedName>
        <fullName evidence="5">Radical SAM core domain-containing protein</fullName>
    </recommendedName>
</protein>
<accession>A0A0F9QZK8</accession>
<dbReference type="PANTHER" id="PTHR11228:SF35">
    <property type="entry name" value="MOLYBDENUM COFACTOR BIOSYNTHESIS PROTEIN A-RELATED"/>
    <property type="match status" value="1"/>
</dbReference>
<dbReference type="InterPro" id="IPR058240">
    <property type="entry name" value="rSAM_sf"/>
</dbReference>
<dbReference type="PROSITE" id="PS51918">
    <property type="entry name" value="RADICAL_SAM"/>
    <property type="match status" value="1"/>
</dbReference>
<dbReference type="SFLD" id="SFLDG01110">
    <property type="entry name" value="Uncharacterised_Radical_SAM_Su"/>
    <property type="match status" value="1"/>
</dbReference>
<keyword evidence="1" id="KW-0949">S-adenosyl-L-methionine</keyword>
<keyword evidence="3" id="KW-0408">Iron</keyword>
<dbReference type="SUPFAM" id="SSF102114">
    <property type="entry name" value="Radical SAM enzymes"/>
    <property type="match status" value="1"/>
</dbReference>
<dbReference type="InterPro" id="IPR050377">
    <property type="entry name" value="Radical_SAM_PqqE_MftC-like"/>
</dbReference>
<feature type="domain" description="Radical SAM core" evidence="5">
    <location>
        <begin position="23"/>
        <end position="260"/>
    </location>
</feature>
<dbReference type="GO" id="GO:0046872">
    <property type="term" value="F:metal ion binding"/>
    <property type="evidence" value="ECO:0007669"/>
    <property type="project" value="UniProtKB-KW"/>
</dbReference>
<evidence type="ECO:0000256" key="4">
    <source>
        <dbReference type="ARBA" id="ARBA00023014"/>
    </source>
</evidence>
<keyword evidence="2" id="KW-0479">Metal-binding</keyword>
<proteinExistence type="predicted"/>
<dbReference type="SFLD" id="SFLDG01067">
    <property type="entry name" value="SPASM/twitch_domain_containing"/>
    <property type="match status" value="1"/>
</dbReference>
<dbReference type="GO" id="GO:0051536">
    <property type="term" value="F:iron-sulfur cluster binding"/>
    <property type="evidence" value="ECO:0007669"/>
    <property type="project" value="UniProtKB-KW"/>
</dbReference>
<dbReference type="InterPro" id="IPR006638">
    <property type="entry name" value="Elp3/MiaA/NifB-like_rSAM"/>
</dbReference>
<dbReference type="PANTHER" id="PTHR11228">
    <property type="entry name" value="RADICAL SAM DOMAIN PROTEIN"/>
    <property type="match status" value="1"/>
</dbReference>
<evidence type="ECO:0000256" key="2">
    <source>
        <dbReference type="ARBA" id="ARBA00022723"/>
    </source>
</evidence>
<evidence type="ECO:0000256" key="3">
    <source>
        <dbReference type="ARBA" id="ARBA00023004"/>
    </source>
</evidence>
<evidence type="ECO:0000256" key="1">
    <source>
        <dbReference type="ARBA" id="ARBA00022691"/>
    </source>
</evidence>
<dbReference type="GO" id="GO:0003824">
    <property type="term" value="F:catalytic activity"/>
    <property type="evidence" value="ECO:0007669"/>
    <property type="project" value="InterPro"/>
</dbReference>
<comment type="caution">
    <text evidence="6">The sequence shown here is derived from an EMBL/GenBank/DDBJ whole genome shotgun (WGS) entry which is preliminary data.</text>
</comment>
<reference evidence="6" key="1">
    <citation type="journal article" date="2015" name="Nature">
        <title>Complex archaea that bridge the gap between prokaryotes and eukaryotes.</title>
        <authorList>
            <person name="Spang A."/>
            <person name="Saw J.H."/>
            <person name="Jorgensen S.L."/>
            <person name="Zaremba-Niedzwiedzka K."/>
            <person name="Martijn J."/>
            <person name="Lind A.E."/>
            <person name="van Eijk R."/>
            <person name="Schleper C."/>
            <person name="Guy L."/>
            <person name="Ettema T.J."/>
        </authorList>
    </citation>
    <scope>NUCLEOTIDE SEQUENCE</scope>
</reference>
<evidence type="ECO:0000259" key="5">
    <source>
        <dbReference type="PROSITE" id="PS51918"/>
    </source>
</evidence>
<dbReference type="InterPro" id="IPR040088">
    <property type="entry name" value="MJ0103-like"/>
</dbReference>
<dbReference type="AlphaFoldDB" id="A0A0F9QZK8"/>
<dbReference type="InterPro" id="IPR007197">
    <property type="entry name" value="rSAM"/>
</dbReference>
<name>A0A0F9QZK8_9ZZZZ</name>
<dbReference type="InterPro" id="IPR013785">
    <property type="entry name" value="Aldolase_TIM"/>
</dbReference>
<dbReference type="EMBL" id="LAZR01001589">
    <property type="protein sequence ID" value="KKN42327.1"/>
    <property type="molecule type" value="Genomic_DNA"/>
</dbReference>
<organism evidence="6">
    <name type="scientific">marine sediment metagenome</name>
    <dbReference type="NCBI Taxonomy" id="412755"/>
    <lineage>
        <taxon>unclassified sequences</taxon>
        <taxon>metagenomes</taxon>
        <taxon>ecological metagenomes</taxon>
    </lineage>
</organism>
<gene>
    <name evidence="6" type="ORF">LCGC14_0714460</name>
</gene>
<dbReference type="SFLD" id="SFLDS00029">
    <property type="entry name" value="Radical_SAM"/>
    <property type="match status" value="1"/>
</dbReference>
<sequence length="343" mass="39861">MTNINYIDKNSDIPLYGVDFIGVIDRGTNVIELKPLTLCNLKCKYCFVSAGDYETNFMVDYNYLLEKVNEIIEIKGNYNIEIHLAPYGEMLLYPSLLNLIENLWKIEGVKIISMQTNGLLLSKTIIKQLEAVKLTRINISLNSLNREKVNFLCNCKNYDIQNLIDNIKELLNSKINILIAPVWFPGENDNDIEEIIKFVRDLKIRDSNNNKIQLGIQKYLIYKTGRKLKKIRPKSWGYFYKQLSNLEKKYNIKLKLGPIDFGIHHRKLVASLNLKKNDTIELKVISKGRWNREYIGKIRDNFGIKLLINKPLTQPNILIGKKIQAKIIKANYRDNILTAFFSI</sequence>
<keyword evidence="4" id="KW-0411">Iron-sulfur</keyword>
<dbReference type="Pfam" id="PF04055">
    <property type="entry name" value="Radical_SAM"/>
    <property type="match status" value="1"/>
</dbReference>
<dbReference type="Gene3D" id="3.20.20.70">
    <property type="entry name" value="Aldolase class I"/>
    <property type="match status" value="1"/>
</dbReference>
<dbReference type="SMART" id="SM00729">
    <property type="entry name" value="Elp3"/>
    <property type="match status" value="1"/>
</dbReference>
<dbReference type="CDD" id="cd01335">
    <property type="entry name" value="Radical_SAM"/>
    <property type="match status" value="1"/>
</dbReference>
<evidence type="ECO:0000313" key="6">
    <source>
        <dbReference type="EMBL" id="KKN42327.1"/>
    </source>
</evidence>